<comment type="caution">
    <text evidence="1">The sequence shown here is derived from an EMBL/GenBank/DDBJ whole genome shotgun (WGS) entry which is preliminary data.</text>
</comment>
<keyword evidence="2" id="KW-1185">Reference proteome</keyword>
<dbReference type="AlphaFoldDB" id="V2Y082"/>
<dbReference type="EMBL" id="ACIL03000016">
    <property type="protein sequence ID" value="ESL02378.1"/>
    <property type="molecule type" value="Genomic_DNA"/>
</dbReference>
<dbReference type="HOGENOM" id="CLU_1851409_0_0_9"/>
<proteinExistence type="predicted"/>
<dbReference type="Proteomes" id="UP000018227">
    <property type="component" value="Unassembled WGS sequence"/>
</dbReference>
<dbReference type="OrthoDB" id="2047923at2"/>
<dbReference type="RefSeq" id="WP_023355372.1">
    <property type="nucleotide sequence ID" value="NZ_KI535369.1"/>
</dbReference>
<dbReference type="eggNOG" id="ENOG503430G">
    <property type="taxonomic scope" value="Bacteria"/>
</dbReference>
<evidence type="ECO:0000313" key="1">
    <source>
        <dbReference type="EMBL" id="ESL02378.1"/>
    </source>
</evidence>
<evidence type="ECO:0000313" key="2">
    <source>
        <dbReference type="Proteomes" id="UP000018227"/>
    </source>
</evidence>
<protein>
    <submittedName>
        <fullName evidence="1">Uncharacterized protein</fullName>
    </submittedName>
</protein>
<accession>V2Y082</accession>
<organism evidence="1 2">
    <name type="scientific">Catonella morbi ATCC 51271</name>
    <dbReference type="NCBI Taxonomy" id="592026"/>
    <lineage>
        <taxon>Bacteria</taxon>
        <taxon>Bacillati</taxon>
        <taxon>Bacillota</taxon>
        <taxon>Clostridia</taxon>
        <taxon>Lachnospirales</taxon>
        <taxon>Lachnospiraceae</taxon>
        <taxon>Catonella</taxon>
    </lineage>
</organism>
<name>V2Y082_9FIRM</name>
<sequence length="138" mass="15468">MDMKKILDYAENIAENLEGLVSLIECDSEPLKGAIFVNDSREVSCISKNRALEITDGFGKYRESVMIGSTDYILIYDSREKIVIGGEAYIPSGYVVMKSCYGLMELDEDDIETVTEALSSRIKMIALGKYRIQAYPLD</sequence>
<gene>
    <name evidence="1" type="ORF">GCWU0000282_002513</name>
</gene>
<dbReference type="STRING" id="592026.GCWU0000282_002513"/>
<reference evidence="1 2" key="1">
    <citation type="submission" date="2013-06" db="EMBL/GenBank/DDBJ databases">
        <authorList>
            <person name="Weinstock G."/>
            <person name="Sodergren E."/>
            <person name="Clifton S."/>
            <person name="Fulton L."/>
            <person name="Fulton B."/>
            <person name="Courtney L."/>
            <person name="Fronick C."/>
            <person name="Harrison M."/>
            <person name="Strong C."/>
            <person name="Farmer C."/>
            <person name="Delahaunty K."/>
            <person name="Markovic C."/>
            <person name="Hall O."/>
            <person name="Minx P."/>
            <person name="Tomlinson C."/>
            <person name="Mitreva M."/>
            <person name="Nelson J."/>
            <person name="Hou S."/>
            <person name="Wollam A."/>
            <person name="Pepin K.H."/>
            <person name="Johnson M."/>
            <person name="Bhonagiri V."/>
            <person name="Nash W.E."/>
            <person name="Warren W."/>
            <person name="Chinwalla A."/>
            <person name="Mardis E.R."/>
            <person name="Wilson R.K."/>
        </authorList>
    </citation>
    <scope>NUCLEOTIDE SEQUENCE [LARGE SCALE GENOMIC DNA]</scope>
    <source>
        <strain evidence="1 2">ATCC 51271</strain>
    </source>
</reference>